<evidence type="ECO:0000256" key="1">
    <source>
        <dbReference type="ARBA" id="ARBA00007285"/>
    </source>
</evidence>
<dbReference type="FunCoup" id="H2XSM5">
    <property type="interactions" value="85"/>
</dbReference>
<dbReference type="OMA" id="CKFLTME"/>
<comment type="similarity">
    <text evidence="1">Belongs to the canopy family.</text>
</comment>
<feature type="chain" id="PRO_5005683074" description="DUF3456 domain-containing protein" evidence="3">
    <location>
        <begin position="23"/>
        <end position="194"/>
    </location>
</feature>
<dbReference type="STRING" id="7719.ENSCINP00000032659"/>
<reference evidence="6" key="1">
    <citation type="journal article" date="2002" name="Science">
        <title>The draft genome of Ciona intestinalis: insights into chordate and vertebrate origins.</title>
        <authorList>
            <person name="Dehal P."/>
            <person name="Satou Y."/>
            <person name="Campbell R.K."/>
            <person name="Chapman J."/>
            <person name="Degnan B."/>
            <person name="De Tomaso A."/>
            <person name="Davidson B."/>
            <person name="Di Gregorio A."/>
            <person name="Gelpke M."/>
            <person name="Goodstein D.M."/>
            <person name="Harafuji N."/>
            <person name="Hastings K.E."/>
            <person name="Ho I."/>
            <person name="Hotta K."/>
            <person name="Huang W."/>
            <person name="Kawashima T."/>
            <person name="Lemaire P."/>
            <person name="Martinez D."/>
            <person name="Meinertzhagen I.A."/>
            <person name="Necula S."/>
            <person name="Nonaka M."/>
            <person name="Putnam N."/>
            <person name="Rash S."/>
            <person name="Saiga H."/>
            <person name="Satake M."/>
            <person name="Terry A."/>
            <person name="Yamada L."/>
            <person name="Wang H.G."/>
            <person name="Awazu S."/>
            <person name="Azumi K."/>
            <person name="Boore J."/>
            <person name="Branno M."/>
            <person name="Chin-Bow S."/>
            <person name="DeSantis R."/>
            <person name="Doyle S."/>
            <person name="Francino P."/>
            <person name="Keys D.N."/>
            <person name="Haga S."/>
            <person name="Hayashi H."/>
            <person name="Hino K."/>
            <person name="Imai K.S."/>
            <person name="Inaba K."/>
            <person name="Kano S."/>
            <person name="Kobayashi K."/>
            <person name="Kobayashi M."/>
            <person name="Lee B.I."/>
            <person name="Makabe K.W."/>
            <person name="Manohar C."/>
            <person name="Matassi G."/>
            <person name="Medina M."/>
            <person name="Mochizuki Y."/>
            <person name="Mount S."/>
            <person name="Morishita T."/>
            <person name="Miura S."/>
            <person name="Nakayama A."/>
            <person name="Nishizaka S."/>
            <person name="Nomoto H."/>
            <person name="Ohta F."/>
            <person name="Oishi K."/>
            <person name="Rigoutsos I."/>
            <person name="Sano M."/>
            <person name="Sasaki A."/>
            <person name="Sasakura Y."/>
            <person name="Shoguchi E."/>
            <person name="Shin-i T."/>
            <person name="Spagnuolo A."/>
            <person name="Stainier D."/>
            <person name="Suzuki M.M."/>
            <person name="Tassy O."/>
            <person name="Takatori N."/>
            <person name="Tokuoka M."/>
            <person name="Yagi K."/>
            <person name="Yoshizaki F."/>
            <person name="Wada S."/>
            <person name="Zhang C."/>
            <person name="Hyatt P.D."/>
            <person name="Larimer F."/>
            <person name="Detter C."/>
            <person name="Doggett N."/>
            <person name="Glavina T."/>
            <person name="Hawkins T."/>
            <person name="Richardson P."/>
            <person name="Lucas S."/>
            <person name="Kohara Y."/>
            <person name="Levine M."/>
            <person name="Satoh N."/>
            <person name="Rokhsar D.S."/>
        </authorList>
    </citation>
    <scope>NUCLEOTIDE SEQUENCE [LARGE SCALE GENOMIC DNA]</scope>
</reference>
<organism evidence="5 6">
    <name type="scientific">Ciona intestinalis</name>
    <name type="common">Transparent sea squirt</name>
    <name type="synonym">Ascidia intestinalis</name>
    <dbReference type="NCBI Taxonomy" id="7719"/>
    <lineage>
        <taxon>Eukaryota</taxon>
        <taxon>Metazoa</taxon>
        <taxon>Chordata</taxon>
        <taxon>Tunicata</taxon>
        <taxon>Ascidiacea</taxon>
        <taxon>Phlebobranchia</taxon>
        <taxon>Cionidae</taxon>
        <taxon>Ciona</taxon>
    </lineage>
</organism>
<dbReference type="InParanoid" id="H2XSM5"/>
<protein>
    <recommendedName>
        <fullName evidence="4">DUF3456 domain-containing protein</fullName>
    </recommendedName>
</protein>
<name>H2XSM5_CIOIN</name>
<feature type="signal peptide" evidence="3">
    <location>
        <begin position="1"/>
        <end position="22"/>
    </location>
</feature>
<evidence type="ECO:0000313" key="5">
    <source>
        <dbReference type="Ensembl" id="ENSCINP00000032659.1"/>
    </source>
</evidence>
<dbReference type="AlphaFoldDB" id="H2XSM5"/>
<dbReference type="GeneTree" id="ENSGT00390000014072"/>
<dbReference type="EMBL" id="EAAA01000791">
    <property type="status" value="NOT_ANNOTATED_CDS"/>
    <property type="molecule type" value="Genomic_DNA"/>
</dbReference>
<evidence type="ECO:0000313" key="6">
    <source>
        <dbReference type="Proteomes" id="UP000008144"/>
    </source>
</evidence>
<accession>H2XSM5</accession>
<reference evidence="5" key="3">
    <citation type="submission" date="2025-08" db="UniProtKB">
        <authorList>
            <consortium name="Ensembl"/>
        </authorList>
    </citation>
    <scope>IDENTIFICATION</scope>
</reference>
<dbReference type="Proteomes" id="UP000008144">
    <property type="component" value="Chromosome 11"/>
</dbReference>
<evidence type="ECO:0000259" key="4">
    <source>
        <dbReference type="Pfam" id="PF11938"/>
    </source>
</evidence>
<sequence>MIRFVILVVCVIACTLCRRVQADDYLLEEPTSCEVCKYFVNELQDRLDETGKSKEILRTGHGLDPKKRKKIAYKTSELRLVDAMEGICERILQYNVHKERKGSLRFAKGRSETMETLQGLVAKGVKVDLGIPYDLWDEPSVEVTLMKKQCERMLEEYEDTIEDWYFNKQSSKDLLSYLCKENVLNKTNQACLAE</sequence>
<feature type="domain" description="DUF3456" evidence="4">
    <location>
        <begin position="33"/>
        <end position="182"/>
    </location>
</feature>
<dbReference type="InterPro" id="IPR021852">
    <property type="entry name" value="DUF3456"/>
</dbReference>
<proteinExistence type="inferred from homology"/>
<dbReference type="PANTHER" id="PTHR15382:SF8">
    <property type="entry name" value="CANOPY B"/>
    <property type="match status" value="1"/>
</dbReference>
<dbReference type="HOGENOM" id="CLU_078068_1_0_1"/>
<evidence type="ECO:0000256" key="2">
    <source>
        <dbReference type="ARBA" id="ARBA00022729"/>
    </source>
</evidence>
<keyword evidence="6" id="KW-1185">Reference proteome</keyword>
<dbReference type="Pfam" id="PF11938">
    <property type="entry name" value="DUF3456"/>
    <property type="match status" value="1"/>
</dbReference>
<dbReference type="PANTHER" id="PTHR15382">
    <property type="entry name" value="CTG4A-RELATED"/>
    <property type="match status" value="1"/>
</dbReference>
<reference evidence="5" key="4">
    <citation type="submission" date="2025-09" db="UniProtKB">
        <authorList>
            <consortium name="Ensembl"/>
        </authorList>
    </citation>
    <scope>IDENTIFICATION</scope>
</reference>
<dbReference type="GO" id="GO:0005102">
    <property type="term" value="F:signaling receptor binding"/>
    <property type="evidence" value="ECO:0000318"/>
    <property type="project" value="GO_Central"/>
</dbReference>
<keyword evidence="2 3" id="KW-0732">Signal</keyword>
<evidence type="ECO:0000256" key="3">
    <source>
        <dbReference type="SAM" id="SignalP"/>
    </source>
</evidence>
<dbReference type="Ensembl" id="ENSCINT00000032024.1">
    <property type="protein sequence ID" value="ENSCINP00000032659.1"/>
    <property type="gene ID" value="ENSCING00000024838.1"/>
</dbReference>
<reference evidence="5" key="2">
    <citation type="journal article" date="2008" name="Genome Biol.">
        <title>Improved genome assembly and evidence-based global gene model set for the chordate Ciona intestinalis: new insight into intron and operon populations.</title>
        <authorList>
            <person name="Satou Y."/>
            <person name="Mineta K."/>
            <person name="Ogasawara M."/>
            <person name="Sasakura Y."/>
            <person name="Shoguchi E."/>
            <person name="Ueno K."/>
            <person name="Yamada L."/>
            <person name="Matsumoto J."/>
            <person name="Wasserscheid J."/>
            <person name="Dewar K."/>
            <person name="Wiley G.B."/>
            <person name="Macmil S.L."/>
            <person name="Roe B.A."/>
            <person name="Zeller R.W."/>
            <person name="Hastings K.E."/>
            <person name="Lemaire P."/>
            <person name="Lindquist E."/>
            <person name="Endo T."/>
            <person name="Hotta K."/>
            <person name="Inaba K."/>
        </authorList>
    </citation>
    <scope>NUCLEOTIDE SEQUENCE [LARGE SCALE GENOMIC DNA]</scope>
    <source>
        <strain evidence="5">wild type</strain>
    </source>
</reference>